<dbReference type="PANTHER" id="PTHR43095:SF2">
    <property type="entry name" value="GLUCONOKINASE"/>
    <property type="match status" value="1"/>
</dbReference>
<evidence type="ECO:0000259" key="5">
    <source>
        <dbReference type="Pfam" id="PF00370"/>
    </source>
</evidence>
<evidence type="ECO:0000256" key="1">
    <source>
        <dbReference type="ARBA" id="ARBA00009156"/>
    </source>
</evidence>
<keyword evidence="3 4" id="KW-0418">Kinase</keyword>
<dbReference type="EMBL" id="JAAGWD010000002">
    <property type="protein sequence ID" value="NEM97120.1"/>
    <property type="molecule type" value="Genomic_DNA"/>
</dbReference>
<evidence type="ECO:0000256" key="4">
    <source>
        <dbReference type="RuleBase" id="RU003733"/>
    </source>
</evidence>
<evidence type="ECO:0000313" key="8">
    <source>
        <dbReference type="Proteomes" id="UP000474777"/>
    </source>
</evidence>
<dbReference type="PROSITE" id="PS00445">
    <property type="entry name" value="FGGY_KINASES_2"/>
    <property type="match status" value="1"/>
</dbReference>
<dbReference type="InterPro" id="IPR018485">
    <property type="entry name" value="FGGY_C"/>
</dbReference>
<dbReference type="GO" id="GO:0016301">
    <property type="term" value="F:kinase activity"/>
    <property type="evidence" value="ECO:0007669"/>
    <property type="project" value="UniProtKB-KW"/>
</dbReference>
<proteinExistence type="inferred from homology"/>
<dbReference type="GO" id="GO:0005975">
    <property type="term" value="P:carbohydrate metabolic process"/>
    <property type="evidence" value="ECO:0007669"/>
    <property type="project" value="InterPro"/>
</dbReference>
<reference evidence="7 8" key="1">
    <citation type="submission" date="2020-02" db="EMBL/GenBank/DDBJ databases">
        <authorList>
            <person name="Kim M.K."/>
        </authorList>
    </citation>
    <scope>NUCLEOTIDE SEQUENCE [LARGE SCALE GENOMIC DNA]</scope>
    <source>
        <strain evidence="7 8">BT327</strain>
    </source>
</reference>
<gene>
    <name evidence="7" type="ORF">GXP69_05385</name>
</gene>
<dbReference type="GO" id="GO:0016773">
    <property type="term" value="F:phosphotransferase activity, alcohol group as acceptor"/>
    <property type="evidence" value="ECO:0007669"/>
    <property type="project" value="InterPro"/>
</dbReference>
<dbReference type="Proteomes" id="UP000474777">
    <property type="component" value="Unassembled WGS sequence"/>
</dbReference>
<dbReference type="InterPro" id="IPR018484">
    <property type="entry name" value="FGGY_N"/>
</dbReference>
<dbReference type="RefSeq" id="WP_163913222.1">
    <property type="nucleotide sequence ID" value="NZ_JAAGWD010000002.1"/>
</dbReference>
<keyword evidence="2 4" id="KW-0808">Transferase</keyword>
<name>A0A6B3LUD9_9BACT</name>
<dbReference type="Pfam" id="PF00370">
    <property type="entry name" value="FGGY_N"/>
    <property type="match status" value="1"/>
</dbReference>
<accession>A0A6B3LUD9</accession>
<dbReference type="SUPFAM" id="SSF53067">
    <property type="entry name" value="Actin-like ATPase domain"/>
    <property type="match status" value="2"/>
</dbReference>
<dbReference type="InterPro" id="IPR043129">
    <property type="entry name" value="ATPase_NBD"/>
</dbReference>
<dbReference type="InterPro" id="IPR018483">
    <property type="entry name" value="Carb_kinase_FGGY_CS"/>
</dbReference>
<organism evidence="7 8">
    <name type="scientific">Pontibacter burrus</name>
    <dbReference type="NCBI Taxonomy" id="2704466"/>
    <lineage>
        <taxon>Bacteria</taxon>
        <taxon>Pseudomonadati</taxon>
        <taxon>Bacteroidota</taxon>
        <taxon>Cytophagia</taxon>
        <taxon>Cytophagales</taxon>
        <taxon>Hymenobacteraceae</taxon>
        <taxon>Pontibacter</taxon>
    </lineage>
</organism>
<evidence type="ECO:0000259" key="6">
    <source>
        <dbReference type="Pfam" id="PF02782"/>
    </source>
</evidence>
<comment type="caution">
    <text evidence="7">The sequence shown here is derived from an EMBL/GenBank/DDBJ whole genome shotgun (WGS) entry which is preliminary data.</text>
</comment>
<sequence>MQHETIVGVDIGTTSTKAVAFSTAGRLLFQTSVEYPIYSKQPGFAEQDPDLVYKAVLQTLRTIVQKLQQANYSLIGVSFSSAMHSLIVLDANYNLLTNCIIWADTRSKKQAEQLKQSTTGHSIYLHTGTPQHPMSVLPKLIWLREQQPELFAKAAMFIGIKEYVWYKLFGEFVVDHSVASATGLFNIFDLDWHNDSLDLASITPAQLSRPVPATYSNYKPEATVASQLNLPENTPFIVGANDGCLANLGANALADGHVAVTIGTSGAVRVMARKPVTDLQQRLFSYVLLPDYYVLGGAVNNGGVVLQWFRDTFYSSEAVAAKMEQADLYELLCQQASTVPAGADGLLFLPYLLGERAPVWDAGARACFIGMQLNHSRAHFIRAVLEGITYNLYSVANALEQVTGPISKVYANGGFARSPFWVQLLADVFNKEVHLAETYDGSAFGAAILGLFALGRIEKLEDAASLVTVARTYAPHPDNHNRYQQQYRIFEALYPKLQSTFQELGNTEEEP</sequence>
<evidence type="ECO:0000256" key="2">
    <source>
        <dbReference type="ARBA" id="ARBA00022679"/>
    </source>
</evidence>
<dbReference type="Gene3D" id="3.30.420.40">
    <property type="match status" value="2"/>
</dbReference>
<dbReference type="AlphaFoldDB" id="A0A6B3LUD9"/>
<protein>
    <submittedName>
        <fullName evidence="7">Gluconokinase</fullName>
    </submittedName>
</protein>
<dbReference type="InterPro" id="IPR050406">
    <property type="entry name" value="FGGY_Carb_Kinase"/>
</dbReference>
<feature type="domain" description="Carbohydrate kinase FGGY N-terminal" evidence="5">
    <location>
        <begin position="6"/>
        <end position="249"/>
    </location>
</feature>
<keyword evidence="8" id="KW-1185">Reference proteome</keyword>
<evidence type="ECO:0000313" key="7">
    <source>
        <dbReference type="EMBL" id="NEM97120.1"/>
    </source>
</evidence>
<feature type="domain" description="Carbohydrate kinase FGGY C-terminal" evidence="6">
    <location>
        <begin position="259"/>
        <end position="453"/>
    </location>
</feature>
<dbReference type="InterPro" id="IPR000577">
    <property type="entry name" value="Carb_kinase_FGGY"/>
</dbReference>
<evidence type="ECO:0000256" key="3">
    <source>
        <dbReference type="ARBA" id="ARBA00022777"/>
    </source>
</evidence>
<comment type="similarity">
    <text evidence="1 4">Belongs to the FGGY kinase family.</text>
</comment>
<dbReference type="Pfam" id="PF02782">
    <property type="entry name" value="FGGY_C"/>
    <property type="match status" value="1"/>
</dbReference>
<dbReference type="PIRSF" id="PIRSF000538">
    <property type="entry name" value="GlpK"/>
    <property type="match status" value="1"/>
</dbReference>
<dbReference type="PANTHER" id="PTHR43095">
    <property type="entry name" value="SUGAR KINASE"/>
    <property type="match status" value="1"/>
</dbReference>
<dbReference type="CDD" id="cd07770">
    <property type="entry name" value="ASKHA_NBD_FGGY_GntK"/>
    <property type="match status" value="1"/>
</dbReference>